<accession>A0A2V1H7G0</accession>
<dbReference type="AlphaFoldDB" id="A0A2V1H7G0"/>
<dbReference type="Proteomes" id="UP000244906">
    <property type="component" value="Unassembled WGS sequence"/>
</dbReference>
<protein>
    <recommendedName>
        <fullName evidence="4">DUF3857 domain-containing protein</fullName>
    </recommendedName>
</protein>
<evidence type="ECO:0000256" key="1">
    <source>
        <dbReference type="SAM" id="SignalP"/>
    </source>
</evidence>
<keyword evidence="1" id="KW-0732">Signal</keyword>
<organism evidence="2 3">
    <name type="scientific">Pelagibaculum spongiae</name>
    <dbReference type="NCBI Taxonomy" id="2080658"/>
    <lineage>
        <taxon>Bacteria</taxon>
        <taxon>Pseudomonadati</taxon>
        <taxon>Pseudomonadota</taxon>
        <taxon>Gammaproteobacteria</taxon>
        <taxon>Oceanospirillales</taxon>
        <taxon>Pelagibaculum</taxon>
    </lineage>
</organism>
<feature type="signal peptide" evidence="1">
    <location>
        <begin position="1"/>
        <end position="17"/>
    </location>
</feature>
<evidence type="ECO:0000313" key="3">
    <source>
        <dbReference type="Proteomes" id="UP000244906"/>
    </source>
</evidence>
<evidence type="ECO:0008006" key="4">
    <source>
        <dbReference type="Google" id="ProtNLM"/>
    </source>
</evidence>
<keyword evidence="3" id="KW-1185">Reference proteome</keyword>
<proteinExistence type="predicted"/>
<sequence length="263" mass="29407">MKKTLLALSLLAGAAQAQEADQARYSCDIENYAGIDTSALIIPLVQQVYSVQRNVLSNVPTPFAIEDGQIMGIRYVTYFSYSQGLLIAPVESNVTLNFEDGSARTVALNEINISQLESPLVSYEINATYDITPAGGETYRFTYTGDNLVQGILNELPLANWEFLEGVSRDVTPTINCIDHEGPAIIAQLEKRLSRVEALHPELAIFDLPLSEAIESLPSSQRYSAYKYQSGEINRYWAIERIRRTGENTSKLRLVMQYINEER</sequence>
<gene>
    <name evidence="2" type="ORF">DC094_05190</name>
</gene>
<dbReference type="EMBL" id="QDDL01000001">
    <property type="protein sequence ID" value="PVZ72402.1"/>
    <property type="molecule type" value="Genomic_DNA"/>
</dbReference>
<reference evidence="2 3" key="1">
    <citation type="submission" date="2018-04" db="EMBL/GenBank/DDBJ databases">
        <title>Thalassorhabdus spongiae gen. nov., sp. nov., isolated from a marine sponge in South-West Iceland.</title>
        <authorList>
            <person name="Knobloch S."/>
            <person name="Daussin A."/>
            <person name="Johannsson R."/>
            <person name="Marteinsson V.T."/>
        </authorList>
    </citation>
    <scope>NUCLEOTIDE SEQUENCE [LARGE SCALE GENOMIC DNA]</scope>
    <source>
        <strain evidence="2 3">Hp12</strain>
    </source>
</reference>
<feature type="chain" id="PRO_5016075537" description="DUF3857 domain-containing protein" evidence="1">
    <location>
        <begin position="18"/>
        <end position="263"/>
    </location>
</feature>
<comment type="caution">
    <text evidence="2">The sequence shown here is derived from an EMBL/GenBank/DDBJ whole genome shotgun (WGS) entry which is preliminary data.</text>
</comment>
<name>A0A2V1H7G0_9GAMM</name>
<evidence type="ECO:0000313" key="2">
    <source>
        <dbReference type="EMBL" id="PVZ72402.1"/>
    </source>
</evidence>
<dbReference type="RefSeq" id="WP_116685988.1">
    <property type="nucleotide sequence ID" value="NZ_CAWNYD010000001.1"/>
</dbReference>